<evidence type="ECO:0000313" key="11">
    <source>
        <dbReference type="EMBL" id="ABK43300.1"/>
    </source>
</evidence>
<evidence type="ECO:0000256" key="8">
    <source>
        <dbReference type="ARBA" id="ARBA00023237"/>
    </source>
</evidence>
<dbReference type="Pfam" id="PF08479">
    <property type="entry name" value="POTRA_2"/>
    <property type="match status" value="1"/>
</dbReference>
<dbReference type="PANTHER" id="PTHR34597:SF1">
    <property type="entry name" value="HEME_HEMOPEXIN TRANSPORTER PROTEIN HUXB"/>
    <property type="match status" value="1"/>
</dbReference>
<dbReference type="GO" id="GO:0046819">
    <property type="term" value="P:protein secretion by the type V secretion system"/>
    <property type="evidence" value="ECO:0007669"/>
    <property type="project" value="TreeGrafter"/>
</dbReference>
<dbReference type="eggNOG" id="COG2831">
    <property type="taxonomic scope" value="Bacteria"/>
</dbReference>
<dbReference type="GO" id="GO:0009279">
    <property type="term" value="C:cell outer membrane"/>
    <property type="evidence" value="ECO:0007669"/>
    <property type="project" value="UniProtKB-SubCell"/>
</dbReference>
<dbReference type="Gene3D" id="2.40.160.50">
    <property type="entry name" value="membrane protein fhac: a member of the omp85/tpsb transporter family"/>
    <property type="match status" value="1"/>
</dbReference>
<dbReference type="InterPro" id="IPR005565">
    <property type="entry name" value="Hemolysn_activator_HlyB_C"/>
</dbReference>
<dbReference type="PANTHER" id="PTHR34597">
    <property type="entry name" value="SLR1661 PROTEIN"/>
    <property type="match status" value="1"/>
</dbReference>
<gene>
    <name evidence="11" type="ordered locus">Mmc1_0779</name>
</gene>
<keyword evidence="9" id="KW-0732">Signal</keyword>
<reference evidence="11 12" key="2">
    <citation type="journal article" date="2012" name="Int. J. Syst. Evol. Microbiol.">
        <title>Magnetococcus marinus gen. nov., sp. nov., a marine, magnetotactic bacterium that represents a novel lineage (Magnetococcaceae fam. nov.; Magnetococcales ord. nov.) at the base of the Alphaproteobacteria.</title>
        <authorList>
            <person name="Bazylinski D.A."/>
            <person name="Williams T.J."/>
            <person name="Lefevre C.T."/>
            <person name="Berg R.J."/>
            <person name="Zhang C.L."/>
            <person name="Bowser S.S."/>
            <person name="Dean A.J."/>
            <person name="Beveridge T.J."/>
        </authorList>
    </citation>
    <scope>NUCLEOTIDE SEQUENCE [LARGE SCALE GENOMIC DNA]</scope>
    <source>
        <strain evidence="12">ATCC BAA-1437 / JCM 17883 / MC-1</strain>
    </source>
</reference>
<dbReference type="Pfam" id="PF17963">
    <property type="entry name" value="Big_9"/>
    <property type="match status" value="1"/>
</dbReference>
<comment type="similarity">
    <text evidence="2">Belongs to the TPS (TC 1.B.20) family.</text>
</comment>
<dbReference type="Pfam" id="PF03865">
    <property type="entry name" value="ShlB"/>
    <property type="match status" value="1"/>
</dbReference>
<proteinExistence type="inferred from homology"/>
<dbReference type="Proteomes" id="UP000002586">
    <property type="component" value="Chromosome"/>
</dbReference>
<comment type="subcellular location">
    <subcellularLocation>
        <location evidence="1">Cell outer membrane</location>
    </subcellularLocation>
</comment>
<dbReference type="InterPro" id="IPR034746">
    <property type="entry name" value="POTRA"/>
</dbReference>
<accession>A0L5Q7</accession>
<keyword evidence="7" id="KW-0472">Membrane</keyword>
<evidence type="ECO:0000259" key="10">
    <source>
        <dbReference type="PROSITE" id="PS51779"/>
    </source>
</evidence>
<protein>
    <submittedName>
        <fullName evidence="11">Polypeptide-transport-associated domain protein, ShlB-type</fullName>
    </submittedName>
</protein>
<evidence type="ECO:0000256" key="6">
    <source>
        <dbReference type="ARBA" id="ARBA00022927"/>
    </source>
</evidence>
<dbReference type="HOGENOM" id="CLU_372057_0_0_5"/>
<name>A0L5Q7_MAGMM</name>
<evidence type="ECO:0000256" key="2">
    <source>
        <dbReference type="ARBA" id="ARBA00009055"/>
    </source>
</evidence>
<dbReference type="Gene3D" id="2.60.40.3440">
    <property type="match status" value="1"/>
</dbReference>
<dbReference type="KEGG" id="mgm:Mmc1_0779"/>
<feature type="signal peptide" evidence="9">
    <location>
        <begin position="1"/>
        <end position="32"/>
    </location>
</feature>
<dbReference type="Gene3D" id="2.60.40.2700">
    <property type="match status" value="1"/>
</dbReference>
<evidence type="ECO:0000256" key="9">
    <source>
        <dbReference type="SAM" id="SignalP"/>
    </source>
</evidence>
<evidence type="ECO:0000256" key="4">
    <source>
        <dbReference type="ARBA" id="ARBA00022452"/>
    </source>
</evidence>
<evidence type="ECO:0000256" key="5">
    <source>
        <dbReference type="ARBA" id="ARBA00022692"/>
    </source>
</evidence>
<keyword evidence="4" id="KW-1134">Transmembrane beta strand</keyword>
<keyword evidence="5" id="KW-0812">Transmembrane</keyword>
<dbReference type="Gene3D" id="3.10.20.310">
    <property type="entry name" value="membrane protein fhac"/>
    <property type="match status" value="1"/>
</dbReference>
<keyword evidence="8" id="KW-0998">Cell outer membrane</keyword>
<dbReference type="GO" id="GO:0008320">
    <property type="term" value="F:protein transmembrane transporter activity"/>
    <property type="evidence" value="ECO:0007669"/>
    <property type="project" value="TreeGrafter"/>
</dbReference>
<dbReference type="PROSITE" id="PS51779">
    <property type="entry name" value="POTRA"/>
    <property type="match status" value="1"/>
</dbReference>
<dbReference type="AlphaFoldDB" id="A0L5Q7"/>
<evidence type="ECO:0000256" key="3">
    <source>
        <dbReference type="ARBA" id="ARBA00022448"/>
    </source>
</evidence>
<reference evidence="12" key="1">
    <citation type="journal article" date="2009" name="Appl. Environ. Microbiol.">
        <title>Complete genome sequence of the chemolithoautotrophic marine magnetotactic coccus strain MC-1.</title>
        <authorList>
            <person name="Schubbe S."/>
            <person name="Williams T.J."/>
            <person name="Xie G."/>
            <person name="Kiss H.E."/>
            <person name="Brettin T.S."/>
            <person name="Martinez D."/>
            <person name="Ross C.A."/>
            <person name="Schuler D."/>
            <person name="Cox B.L."/>
            <person name="Nealson K.H."/>
            <person name="Bazylinski D.A."/>
        </authorList>
    </citation>
    <scope>NUCLEOTIDE SEQUENCE [LARGE SCALE GENOMIC DNA]</scope>
    <source>
        <strain evidence="12">ATCC BAA-1437 / JCM 17883 / MC-1</strain>
    </source>
</reference>
<evidence type="ECO:0000256" key="1">
    <source>
        <dbReference type="ARBA" id="ARBA00004442"/>
    </source>
</evidence>
<keyword evidence="3" id="KW-0813">Transport</keyword>
<sequence precursor="true">MRQAGFAQFVKKCVVGGLVISASSLWVTQAHALSDPVQSLSMVERVMDEDGLPRAFDLTLHGIDYNKESYVWSISAQGAHGKASVVQNGSAVKVDYQPEPNWHGNDEFTVQLADGRGGASEVLVKVVVEPTNDAPVNKKPPQIIGHAIIGSILTARMGEWDDSIDGEKGDFFYSYQWMRAKDANSTELADMVAIEGATEQTYQVTKADNHLYLAVEVTAHDRSSGESVPLQTSAMSLPDKVGNYAPVIGLAPLKELEETFLVKAFEFVGNKSFTTEELNNALADYTDRELGITKLKEVTAEVTKFYRQKESILASAYLPKQEIGNGTVKIKIVEAEVDQITVAGNKSYNASYLKKIMEKAARNSPLKSDDIERGLLTLNTLPALSARSVLQKGGKPGTASVNVQVEESKPFGVSVEYNNHGSTSVSRERYQTTLSWDNIMGSGAQATAAVLVGETPKDLAYKTLDIQAPVGYYGTKLGVSYSTGNYDVTQVFSDLGIKGESTTGKIYVQHPFVLRRNLSLYGEVGVEGKNAPFYLLGTLNSKDRVRIAYAQVDSTFDLLGGSNTISANVTQGLGAMLGGSPNGTKTSRTGADNQFSRLQLTYAHNRQLHEKYSFYGTGTWQAADDSLVSSEEFQIGGQDSVRGHTSGAESGDNGYRTSFELRYTDPAATVPYMIYSFLDHGYVRRKEPLINQEKSAFLTGYGVGAMLNYTKFGVTGSMNLDMGWPIYPAVNTLKESPVVSLSTSITY</sequence>
<keyword evidence="6" id="KW-0653">Protein transport</keyword>
<dbReference type="InterPro" id="IPR013686">
    <property type="entry name" value="Polypept-transport_assoc_ShlB"/>
</dbReference>
<organism evidence="11 12">
    <name type="scientific">Magnetococcus marinus (strain ATCC BAA-1437 / JCM 17883 / MC-1)</name>
    <dbReference type="NCBI Taxonomy" id="156889"/>
    <lineage>
        <taxon>Bacteria</taxon>
        <taxon>Pseudomonadati</taxon>
        <taxon>Pseudomonadota</taxon>
        <taxon>Magnetococcia</taxon>
        <taxon>Magnetococcales</taxon>
        <taxon>Magnetococcaceae</taxon>
        <taxon>Magnetococcus</taxon>
    </lineage>
</organism>
<evidence type="ECO:0000256" key="7">
    <source>
        <dbReference type="ARBA" id="ARBA00023136"/>
    </source>
</evidence>
<evidence type="ECO:0000313" key="12">
    <source>
        <dbReference type="Proteomes" id="UP000002586"/>
    </source>
</evidence>
<dbReference type="STRING" id="156889.Mmc1_0779"/>
<feature type="chain" id="PRO_5002626318" evidence="9">
    <location>
        <begin position="33"/>
        <end position="747"/>
    </location>
</feature>
<dbReference type="GO" id="GO:0098046">
    <property type="term" value="C:type V protein secretion system complex"/>
    <property type="evidence" value="ECO:0007669"/>
    <property type="project" value="TreeGrafter"/>
</dbReference>
<dbReference type="InterPro" id="IPR051544">
    <property type="entry name" value="TPS_OM_transporter"/>
</dbReference>
<keyword evidence="12" id="KW-1185">Reference proteome</keyword>
<feature type="domain" description="POTRA" evidence="10">
    <location>
        <begin position="260"/>
        <end position="335"/>
    </location>
</feature>
<dbReference type="EMBL" id="CP000471">
    <property type="protein sequence ID" value="ABK43300.1"/>
    <property type="molecule type" value="Genomic_DNA"/>
</dbReference>